<accession>E1JXG8</accession>
<protein>
    <submittedName>
        <fullName evidence="4">Putative signal transduction protein</fullName>
    </submittedName>
</protein>
<keyword evidence="1" id="KW-0597">Phosphoprotein</keyword>
<gene>
    <name evidence="4" type="ORF">DesfrDRAFT_2317</name>
</gene>
<dbReference type="EMBL" id="AECZ01000014">
    <property type="protein sequence ID" value="EFL50945.1"/>
    <property type="molecule type" value="Genomic_DNA"/>
</dbReference>
<dbReference type="PROSITE" id="PS51833">
    <property type="entry name" value="HDOD"/>
    <property type="match status" value="1"/>
</dbReference>
<dbReference type="InterPro" id="IPR003607">
    <property type="entry name" value="HD/PDEase_dom"/>
</dbReference>
<dbReference type="SMART" id="SM00448">
    <property type="entry name" value="REC"/>
    <property type="match status" value="1"/>
</dbReference>
<evidence type="ECO:0000256" key="1">
    <source>
        <dbReference type="PROSITE-ProRule" id="PRU00169"/>
    </source>
</evidence>
<dbReference type="InterPro" id="IPR011006">
    <property type="entry name" value="CheY-like_superfamily"/>
</dbReference>
<dbReference type="Proteomes" id="UP000006250">
    <property type="component" value="Unassembled WGS sequence"/>
</dbReference>
<dbReference type="Pfam" id="PF00072">
    <property type="entry name" value="Response_reg"/>
    <property type="match status" value="1"/>
</dbReference>
<dbReference type="PIRSF" id="PIRSF036883">
    <property type="entry name" value="RR_HD-GYP_mod"/>
    <property type="match status" value="1"/>
</dbReference>
<keyword evidence="5" id="KW-1185">Reference proteome</keyword>
<dbReference type="InterPro" id="IPR052340">
    <property type="entry name" value="RNase_Y/CdgJ"/>
</dbReference>
<dbReference type="PROSITE" id="PS50110">
    <property type="entry name" value="RESPONSE_REGULATORY"/>
    <property type="match status" value="1"/>
</dbReference>
<dbReference type="Gene3D" id="1.10.3210.10">
    <property type="entry name" value="Hypothetical protein af1432"/>
    <property type="match status" value="1"/>
</dbReference>
<organism evidence="4 5">
    <name type="scientific">Solidesulfovibrio fructosivorans JJ]</name>
    <dbReference type="NCBI Taxonomy" id="596151"/>
    <lineage>
        <taxon>Bacteria</taxon>
        <taxon>Pseudomonadati</taxon>
        <taxon>Thermodesulfobacteriota</taxon>
        <taxon>Desulfovibrionia</taxon>
        <taxon>Desulfovibrionales</taxon>
        <taxon>Desulfovibrionaceae</taxon>
        <taxon>Solidesulfovibrio</taxon>
    </lineage>
</organism>
<dbReference type="Gene3D" id="3.40.50.2300">
    <property type="match status" value="1"/>
</dbReference>
<feature type="domain" description="Response regulatory" evidence="2">
    <location>
        <begin position="4"/>
        <end position="119"/>
    </location>
</feature>
<dbReference type="SUPFAM" id="SSF52172">
    <property type="entry name" value="CheY-like"/>
    <property type="match status" value="1"/>
</dbReference>
<dbReference type="eggNOG" id="COG4753">
    <property type="taxonomic scope" value="Bacteria"/>
</dbReference>
<name>E1JXG8_SOLFR</name>
<dbReference type="InterPro" id="IPR001789">
    <property type="entry name" value="Sig_transdc_resp-reg_receiver"/>
</dbReference>
<proteinExistence type="predicted"/>
<reference evidence="4 5" key="1">
    <citation type="submission" date="2010-08" db="EMBL/GenBank/DDBJ databases">
        <title>The draft genome of Desulfovibrio fructosovorans JJ.</title>
        <authorList>
            <consortium name="US DOE Joint Genome Institute (JGI-PGF)"/>
            <person name="Lucas S."/>
            <person name="Copeland A."/>
            <person name="Lapidus A."/>
            <person name="Cheng J.-F."/>
            <person name="Bruce D."/>
            <person name="Goodwin L."/>
            <person name="Pitluck S."/>
            <person name="Land M.L."/>
            <person name="Hauser L."/>
            <person name="Chang Y.-J."/>
            <person name="Jeffries C."/>
            <person name="Wall J.D."/>
            <person name="Stahl D.A."/>
            <person name="Arkin A.P."/>
            <person name="Dehal P."/>
            <person name="Stolyar S.M."/>
            <person name="Hazen T.C."/>
            <person name="Woyke T.J."/>
        </authorList>
    </citation>
    <scope>NUCLEOTIDE SEQUENCE [LARGE SCALE GENOMIC DNA]</scope>
    <source>
        <strain evidence="4 5">JJ</strain>
    </source>
</reference>
<dbReference type="CDD" id="cd17569">
    <property type="entry name" value="REC_HupR-like"/>
    <property type="match status" value="1"/>
</dbReference>
<evidence type="ECO:0000313" key="5">
    <source>
        <dbReference type="Proteomes" id="UP000006250"/>
    </source>
</evidence>
<dbReference type="STRING" id="596151.DesfrDRAFT_2317"/>
<dbReference type="InterPro" id="IPR014626">
    <property type="entry name" value="Sig_transdc_resp-reg_put"/>
</dbReference>
<dbReference type="CDD" id="cd00077">
    <property type="entry name" value="HDc"/>
    <property type="match status" value="1"/>
</dbReference>
<comment type="caution">
    <text evidence="4">The sequence shown here is derived from an EMBL/GenBank/DDBJ whole genome shotgun (WGS) entry which is preliminary data.</text>
</comment>
<sequence>MRRSILFVDDEPQLLGGLRRMLWDKREVWDMHFAEGGAQALALLETTPVDVVVSDVRMPGMDGPEFLEAVRRRWPGTVRLILSGHSDRDFIFRSVKPAHQFLSKPCSPRELTAAIERVLRLAGIFTDDRVRDAVARVEALPVLPSIFAELTEELRSPNASVNTIGDILGRDVGMATGLLRLVNSSFFGMPQRVSSTRQAVTLLGLETIRALVLAHGLFSRFDADRYPGFGLGRLWDHSLRVARMAKVLASLEGADKVEKDACFMAGMVHDVGKLMLAELFEAEYREVLAATRTRNVTPFDAEEELLAVSHAAVGAYLLGLWGFEEAVAFGVAGHHRPGTFGDGPPLAVPMVHAANALDHELVVIHGSYAPHPLDTAALEALGYGGRADAWREACRDVLQGGGGE</sequence>
<dbReference type="SUPFAM" id="SSF109604">
    <property type="entry name" value="HD-domain/PDEase-like"/>
    <property type="match status" value="1"/>
</dbReference>
<evidence type="ECO:0000313" key="4">
    <source>
        <dbReference type="EMBL" id="EFL50945.1"/>
    </source>
</evidence>
<feature type="modified residue" description="4-aspartylphosphate" evidence="1">
    <location>
        <position position="55"/>
    </location>
</feature>
<feature type="domain" description="HDOD" evidence="3">
    <location>
        <begin position="140"/>
        <end position="337"/>
    </location>
</feature>
<dbReference type="PANTHER" id="PTHR33525:SF3">
    <property type="entry name" value="RIBONUCLEASE Y"/>
    <property type="match status" value="1"/>
</dbReference>
<dbReference type="PANTHER" id="PTHR33525">
    <property type="match status" value="1"/>
</dbReference>
<dbReference type="RefSeq" id="WP_005994020.1">
    <property type="nucleotide sequence ID" value="NZ_AECZ01000014.1"/>
</dbReference>
<dbReference type="GO" id="GO:0000160">
    <property type="term" value="P:phosphorelay signal transduction system"/>
    <property type="evidence" value="ECO:0007669"/>
    <property type="project" value="InterPro"/>
</dbReference>
<dbReference type="eggNOG" id="COG1639">
    <property type="taxonomic scope" value="Bacteria"/>
</dbReference>
<evidence type="ECO:0000259" key="3">
    <source>
        <dbReference type="PROSITE" id="PS51833"/>
    </source>
</evidence>
<dbReference type="AlphaFoldDB" id="E1JXG8"/>
<dbReference type="InterPro" id="IPR013976">
    <property type="entry name" value="HDOD"/>
</dbReference>
<dbReference type="Pfam" id="PF08668">
    <property type="entry name" value="HDOD"/>
    <property type="match status" value="1"/>
</dbReference>
<evidence type="ECO:0000259" key="2">
    <source>
        <dbReference type="PROSITE" id="PS50110"/>
    </source>
</evidence>